<evidence type="ECO:0000313" key="1">
    <source>
        <dbReference type="EMBL" id="QJA83597.1"/>
    </source>
</evidence>
<proteinExistence type="predicted"/>
<sequence length="127" mass="14682">MIKIKQEELPNIVVGLTDIITQSLPIKAAYWIKKLATGKIEKKARDFEKDRMAIINLYGKRDDKGQLVIENHNYVLSDRETFDKEMFNLRNREIDIDFNKIPLSIFGNANVTPASLIALDKFIDEDK</sequence>
<dbReference type="AlphaFoldDB" id="A0A6M3LD97"/>
<evidence type="ECO:0000313" key="2">
    <source>
        <dbReference type="EMBL" id="QJA91171.1"/>
    </source>
</evidence>
<gene>
    <name evidence="1" type="ORF">MM415A00270_0005</name>
    <name evidence="2" type="ORF">MM415B03443_0002</name>
</gene>
<protein>
    <submittedName>
        <fullName evidence="2">Uncharacterized protein</fullName>
    </submittedName>
</protein>
<dbReference type="EMBL" id="MT142967">
    <property type="protein sequence ID" value="QJA91171.1"/>
    <property type="molecule type" value="Genomic_DNA"/>
</dbReference>
<dbReference type="EMBL" id="MT142514">
    <property type="protein sequence ID" value="QJA83597.1"/>
    <property type="molecule type" value="Genomic_DNA"/>
</dbReference>
<reference evidence="2" key="1">
    <citation type="submission" date="2020-03" db="EMBL/GenBank/DDBJ databases">
        <title>The deep terrestrial virosphere.</title>
        <authorList>
            <person name="Holmfeldt K."/>
            <person name="Nilsson E."/>
            <person name="Simone D."/>
            <person name="Lopez-Fernandez M."/>
            <person name="Wu X."/>
            <person name="de Brujin I."/>
            <person name="Lundin D."/>
            <person name="Andersson A."/>
            <person name="Bertilsson S."/>
            <person name="Dopson M."/>
        </authorList>
    </citation>
    <scope>NUCLEOTIDE SEQUENCE</scope>
    <source>
        <strain evidence="1">MM415A00270</strain>
        <strain evidence="2">MM415B03443</strain>
    </source>
</reference>
<name>A0A6M3LD97_9ZZZZ</name>
<accession>A0A6M3LD97</accession>
<organism evidence="2">
    <name type="scientific">viral metagenome</name>
    <dbReference type="NCBI Taxonomy" id="1070528"/>
    <lineage>
        <taxon>unclassified sequences</taxon>
        <taxon>metagenomes</taxon>
        <taxon>organismal metagenomes</taxon>
    </lineage>
</organism>